<evidence type="ECO:0000259" key="1">
    <source>
        <dbReference type="Pfam" id="PF13843"/>
    </source>
</evidence>
<dbReference type="Proteomes" id="UP001159363">
    <property type="component" value="Chromosome 3"/>
</dbReference>
<name>A0ABQ9HZC7_9NEOP</name>
<sequence length="81" mass="9642">MTIIKRKDCGVVSDYNQHMGGVDHADTLRQLHCVDQKSWKWWHRLFWGMCDNTFVNAFVVYKEIFDKDIVFLNSGDLYRKA</sequence>
<accession>A0ABQ9HZC7</accession>
<dbReference type="EMBL" id="JARBHB010000003">
    <property type="protein sequence ID" value="KAJ8889728.1"/>
    <property type="molecule type" value="Genomic_DNA"/>
</dbReference>
<feature type="domain" description="PiggyBac transposable element-derived protein" evidence="1">
    <location>
        <begin position="11"/>
        <end position="58"/>
    </location>
</feature>
<keyword evidence="3" id="KW-1185">Reference proteome</keyword>
<organism evidence="2 3">
    <name type="scientific">Dryococelus australis</name>
    <dbReference type="NCBI Taxonomy" id="614101"/>
    <lineage>
        <taxon>Eukaryota</taxon>
        <taxon>Metazoa</taxon>
        <taxon>Ecdysozoa</taxon>
        <taxon>Arthropoda</taxon>
        <taxon>Hexapoda</taxon>
        <taxon>Insecta</taxon>
        <taxon>Pterygota</taxon>
        <taxon>Neoptera</taxon>
        <taxon>Polyneoptera</taxon>
        <taxon>Phasmatodea</taxon>
        <taxon>Verophasmatodea</taxon>
        <taxon>Anareolatae</taxon>
        <taxon>Phasmatidae</taxon>
        <taxon>Eurycanthinae</taxon>
        <taxon>Dryococelus</taxon>
    </lineage>
</organism>
<dbReference type="PANTHER" id="PTHR46599:SF3">
    <property type="entry name" value="PIGGYBAC TRANSPOSABLE ELEMENT-DERIVED PROTEIN 4"/>
    <property type="match status" value="1"/>
</dbReference>
<comment type="caution">
    <text evidence="2">The sequence shown here is derived from an EMBL/GenBank/DDBJ whole genome shotgun (WGS) entry which is preliminary data.</text>
</comment>
<dbReference type="InterPro" id="IPR029526">
    <property type="entry name" value="PGBD"/>
</dbReference>
<evidence type="ECO:0000313" key="3">
    <source>
        <dbReference type="Proteomes" id="UP001159363"/>
    </source>
</evidence>
<dbReference type="PANTHER" id="PTHR46599">
    <property type="entry name" value="PIGGYBAC TRANSPOSABLE ELEMENT-DERIVED PROTEIN 4"/>
    <property type="match status" value="1"/>
</dbReference>
<evidence type="ECO:0000313" key="2">
    <source>
        <dbReference type="EMBL" id="KAJ8889728.1"/>
    </source>
</evidence>
<gene>
    <name evidence="2" type="ORF">PR048_009229</name>
</gene>
<protein>
    <recommendedName>
        <fullName evidence="1">PiggyBac transposable element-derived protein domain-containing protein</fullName>
    </recommendedName>
</protein>
<proteinExistence type="predicted"/>
<reference evidence="2 3" key="1">
    <citation type="submission" date="2023-02" db="EMBL/GenBank/DDBJ databases">
        <title>LHISI_Scaffold_Assembly.</title>
        <authorList>
            <person name="Stuart O.P."/>
            <person name="Cleave R."/>
            <person name="Magrath M.J.L."/>
            <person name="Mikheyev A.S."/>
        </authorList>
    </citation>
    <scope>NUCLEOTIDE SEQUENCE [LARGE SCALE GENOMIC DNA]</scope>
    <source>
        <strain evidence="2">Daus_M_001</strain>
        <tissue evidence="2">Leg muscle</tissue>
    </source>
</reference>
<dbReference type="Pfam" id="PF13843">
    <property type="entry name" value="DDE_Tnp_1_7"/>
    <property type="match status" value="1"/>
</dbReference>